<sequence length="1246" mass="140370">MSAFQEKDSEYFFGRETFVEGTKDKDGLIQVVHKQSLVTVVGSSGSGKSSVIFAGLIPRLRAEGSWLIESFRPLNQPFFLLTSALVRSLKPKLDEIQQAREAAKLLADMNQGLTLPQIVASILENHPNKRLLLVVDQFEELYTLCQDTQEQQRFVDALLTMIQSAPRRLTLMLTLRTDFLNYALNYPPFGETLRQYRLLPLSAMSREDMQTVIERPAQKMQVQIEEGLTELILNDVKQEPGNLPLLEFALTQLWVKQNRGKLTHRAYAEIGGVAKALANHAEAVYGKLSEIEQKQAQRIFLQLVRPGEGTEDTRRLATPSEVGNWELVTFLAGAEARLVVTGRDEQTGEEKVEVVHEALIREWERLRGWMEADRNFRTWQERLRTAVRQWKDSGKDEGALWRGVLLRESEDWQQKRSDELTQEQREFIQASVALREKETEEQERSRILTEAHQKANRLIRTGSGILALSIIGAIIAGVYASYASKQAWEAIKQADEAKESLKLEQQGVQAQRQFEEGNQLGALLTATRIGREMQAKVRDGRPLEKYPAFSPLLALQTILSNIQERIQLPHEDSGYGSVSVSFSPDGKQIATGSNGTVRLWNRLGKKLSEVKLNNGKSQLNNGEYFNPSDTIVCFSSSDVKIATTNSIRDDVLLWNSYGQQISSFKASYSYQNDIKFSPDCKLIATSKKYDLGSNNVVNLWNLSGKNIAKLPGIAASFSPDSKRIATIDGNLEAAKISLWNSVGQKLGDELDVYNSYPAAVSFDGNKIATLSSDNKVLFWNLSGEHIGSFQASQSINTQNLKLSSDGKLLATRQQDNTLHLWRLLEKEPIAEFKGEFQLSNYLEFSPDYKQVAITGFIDRTVKLYDLPKQYTEFDTSQYVSNMQYKAQIKFSPNGKQIATSDYNSVRLWNLSGQQIPGVFNKDSYINGDNQIVTRGSDGSMQFFDLSGQKLTELKSDKIFSAPNFLFSTAVVSPNGKYITAVENNEKIKLWNLQGEKTTTFTFKSYCCTYSDMSPIHFSPDSKQMTISGGGVSLRNLSGHEIGYFNVPSTSVHFSPDNKQIAILDNDGSLSLWKRRVILKRKPQRIALLKENRESVNDIAFSPDWKFIATVGKDKIVRLWNQSGKLQHRLKGHENTILQIHFSADGQRIITLDAHKIRVWSLSGEQIAQFEEPKSSFLDVAVSPDSKQLAVLIVPSNVEGGSSKVRILPVDNLDSLLERSCNWLRDYLLNNPNATDEDRKMCGILRR</sequence>
<organism evidence="5 6">
    <name type="scientific">Nostoc minutum NIES-26</name>
    <dbReference type="NCBI Taxonomy" id="1844469"/>
    <lineage>
        <taxon>Bacteria</taxon>
        <taxon>Bacillati</taxon>
        <taxon>Cyanobacteriota</taxon>
        <taxon>Cyanophyceae</taxon>
        <taxon>Nostocales</taxon>
        <taxon>Nostocaceae</taxon>
        <taxon>Nostoc</taxon>
    </lineage>
</organism>
<keyword evidence="2" id="KW-0677">Repeat</keyword>
<gene>
    <name evidence="5" type="ORF">A6770_05315</name>
</gene>
<dbReference type="EMBL" id="LXQD01000339">
    <property type="protein sequence ID" value="RCJ19564.1"/>
    <property type="molecule type" value="Genomic_DNA"/>
</dbReference>
<dbReference type="InterPro" id="IPR001680">
    <property type="entry name" value="WD40_rpt"/>
</dbReference>
<dbReference type="InterPro" id="IPR050349">
    <property type="entry name" value="WD_LIS1/nudF_dynein_reg"/>
</dbReference>
<evidence type="ECO:0000313" key="5">
    <source>
        <dbReference type="EMBL" id="RCJ19564.1"/>
    </source>
</evidence>
<dbReference type="InterPro" id="IPR027417">
    <property type="entry name" value="P-loop_NTPase"/>
</dbReference>
<keyword evidence="1 3" id="KW-0853">WD repeat</keyword>
<dbReference type="SUPFAM" id="SSF52540">
    <property type="entry name" value="P-loop containing nucleoside triphosphate hydrolases"/>
    <property type="match status" value="1"/>
</dbReference>
<keyword evidence="6" id="KW-1185">Reference proteome</keyword>
<dbReference type="SUPFAM" id="SSF50998">
    <property type="entry name" value="Quinoprotein alcohol dehydrogenase-like"/>
    <property type="match status" value="1"/>
</dbReference>
<protein>
    <recommendedName>
        <fullName evidence="4">Novel STAND NTPase 1 domain-containing protein</fullName>
    </recommendedName>
</protein>
<proteinExistence type="predicted"/>
<evidence type="ECO:0000256" key="3">
    <source>
        <dbReference type="PROSITE-ProRule" id="PRU00221"/>
    </source>
</evidence>
<feature type="domain" description="Novel STAND NTPase 1" evidence="4">
    <location>
        <begin position="2"/>
        <end position="397"/>
    </location>
</feature>
<name>A0A367Q8C0_9NOSO</name>
<dbReference type="Proteomes" id="UP000252107">
    <property type="component" value="Unassembled WGS sequence"/>
</dbReference>
<reference evidence="5" key="1">
    <citation type="submission" date="2016-04" db="EMBL/GenBank/DDBJ databases">
        <authorList>
            <person name="Tabuchi Yagui T.R."/>
        </authorList>
    </citation>
    <scope>NUCLEOTIDE SEQUENCE [LARGE SCALE GENOMIC DNA]</scope>
    <source>
        <strain evidence="5">NIES-26</strain>
    </source>
</reference>
<evidence type="ECO:0000313" key="6">
    <source>
        <dbReference type="Proteomes" id="UP000252107"/>
    </source>
</evidence>
<accession>A0A367Q8C0</accession>
<dbReference type="InterPro" id="IPR049052">
    <property type="entry name" value="nSTAND1"/>
</dbReference>
<dbReference type="PANTHER" id="PTHR44129">
    <property type="entry name" value="WD REPEAT-CONTAINING PROTEIN POP1"/>
    <property type="match status" value="1"/>
</dbReference>
<dbReference type="SMART" id="SM00320">
    <property type="entry name" value="WD40"/>
    <property type="match status" value="10"/>
</dbReference>
<evidence type="ECO:0000259" key="4">
    <source>
        <dbReference type="Pfam" id="PF20703"/>
    </source>
</evidence>
<feature type="repeat" description="WD" evidence="3">
    <location>
        <begin position="1088"/>
        <end position="1120"/>
    </location>
</feature>
<dbReference type="PROSITE" id="PS50294">
    <property type="entry name" value="WD_REPEATS_REGION"/>
    <property type="match status" value="1"/>
</dbReference>
<dbReference type="Gene3D" id="3.40.50.300">
    <property type="entry name" value="P-loop containing nucleotide triphosphate hydrolases"/>
    <property type="match status" value="1"/>
</dbReference>
<dbReference type="SUPFAM" id="SSF50978">
    <property type="entry name" value="WD40 repeat-like"/>
    <property type="match status" value="1"/>
</dbReference>
<dbReference type="Pfam" id="PF20703">
    <property type="entry name" value="nSTAND1"/>
    <property type="match status" value="1"/>
</dbReference>
<dbReference type="InterPro" id="IPR036322">
    <property type="entry name" value="WD40_repeat_dom_sf"/>
</dbReference>
<dbReference type="AlphaFoldDB" id="A0A367Q8C0"/>
<dbReference type="Pfam" id="PF00400">
    <property type="entry name" value="WD40"/>
    <property type="match status" value="5"/>
</dbReference>
<comment type="caution">
    <text evidence="5">The sequence shown here is derived from an EMBL/GenBank/DDBJ whole genome shotgun (WGS) entry which is preliminary data.</text>
</comment>
<dbReference type="InterPro" id="IPR011047">
    <property type="entry name" value="Quinoprotein_ADH-like_sf"/>
</dbReference>
<dbReference type="PROSITE" id="PS50082">
    <property type="entry name" value="WD_REPEATS_2"/>
    <property type="match status" value="1"/>
</dbReference>
<dbReference type="InterPro" id="IPR015943">
    <property type="entry name" value="WD40/YVTN_repeat-like_dom_sf"/>
</dbReference>
<evidence type="ECO:0000256" key="2">
    <source>
        <dbReference type="ARBA" id="ARBA00022737"/>
    </source>
</evidence>
<evidence type="ECO:0000256" key="1">
    <source>
        <dbReference type="ARBA" id="ARBA00022574"/>
    </source>
</evidence>
<dbReference type="Gene3D" id="2.130.10.10">
    <property type="entry name" value="YVTN repeat-like/Quinoprotein amine dehydrogenase"/>
    <property type="match status" value="4"/>
</dbReference>